<evidence type="ECO:0000313" key="4">
    <source>
        <dbReference type="EMBL" id="KAA3458083.1"/>
    </source>
</evidence>
<gene>
    <name evidence="4" type="ORF">EPI10_012732</name>
</gene>
<evidence type="ECO:0000256" key="1">
    <source>
        <dbReference type="ARBA" id="ARBA00022737"/>
    </source>
</evidence>
<dbReference type="FunFam" id="1.25.40.10:FF:000396">
    <property type="entry name" value="Pentatricopeptide repeat-containing protein At2g36730"/>
    <property type="match status" value="1"/>
</dbReference>
<dbReference type="Gene3D" id="1.25.40.10">
    <property type="entry name" value="Tetratricopeptide repeat domain"/>
    <property type="match status" value="5"/>
</dbReference>
<dbReference type="GO" id="GO:0003723">
    <property type="term" value="F:RNA binding"/>
    <property type="evidence" value="ECO:0007669"/>
    <property type="project" value="InterPro"/>
</dbReference>
<dbReference type="FunFam" id="1.25.40.10:FF:000205">
    <property type="entry name" value="Pentatricopeptide repeat-containing protein, mitochondrial"/>
    <property type="match status" value="1"/>
</dbReference>
<name>A0A5B6UL26_9ROSI</name>
<dbReference type="Pfam" id="PF01535">
    <property type="entry name" value="PPR"/>
    <property type="match status" value="3"/>
</dbReference>
<feature type="repeat" description="PPR" evidence="3">
    <location>
        <begin position="166"/>
        <end position="200"/>
    </location>
</feature>
<dbReference type="NCBIfam" id="TIGR00756">
    <property type="entry name" value="PPR"/>
    <property type="match status" value="3"/>
</dbReference>
<evidence type="ECO:0000256" key="2">
    <source>
        <dbReference type="ARBA" id="ARBA00061659"/>
    </source>
</evidence>
<dbReference type="Pfam" id="PF20431">
    <property type="entry name" value="E_motif"/>
    <property type="match status" value="1"/>
</dbReference>
<dbReference type="PANTHER" id="PTHR47926">
    <property type="entry name" value="PENTATRICOPEPTIDE REPEAT-CONTAINING PROTEIN"/>
    <property type="match status" value="1"/>
</dbReference>
<dbReference type="FunFam" id="1.25.40.10:FF:001386">
    <property type="entry name" value="Pentatricopeptide repeat-containing protein At3g26782, mitochondrial"/>
    <property type="match status" value="1"/>
</dbReference>
<keyword evidence="1" id="KW-0677">Repeat</keyword>
<feature type="repeat" description="PPR" evidence="3">
    <location>
        <begin position="371"/>
        <end position="405"/>
    </location>
</feature>
<dbReference type="GO" id="GO:0099402">
    <property type="term" value="P:plant organ development"/>
    <property type="evidence" value="ECO:0007669"/>
    <property type="project" value="UniProtKB-ARBA"/>
</dbReference>
<sequence length="718" mass="81009">MRRPLNSLIQSSAYSFYKVLTTHCHAFKLGTLADVYTANKILNAYTRCKELHFARKLFDEIPHRDTVSWNTMIAGFVNCGNLETACKILKNMRRWGFDFDGFSFGSLLKGVASAYRLEVGQQLHSMVIKMGYEENVYAGSALLDMYAKCEKVEDAYTVFEYLPEPNSVSWNALIAGFSKVGDRSTAFWLLHCMEKEGVRAEDGTFAPLLTLLDDIEFYKLTIQIHGKIVKHGLAFDNTVCNAMITSYSECGSIRDARKVFDGAVGMHDLVTWNSMLAAYLVHEEEELGFQLFLDMQRLGFEPDIYTYTSILSACFEKAHKSHGQSLHAIVIKRGLEYLVPISNALIAMYLKSNNTSMGEALKLFESMELKDRVSWNSILTGFSQIGLNEDALKLFGQMRSLMVEIDHYAFSAVLRSCADLATLQLGRQVHVLAIKSGFETNDFVASALIFLYSKCGIIEDARKSFEETPNDSSIAWNSLIFGYAQNGQGSIALDLFFLMRDRKVRLDHITFVAVLTACSHVGLVEEGLNFLKSMESDYGIPPRMEHYACAVDLLGRARRLGEARTLIESMPFKPDAMVWKTLLGACRVCGDIELATQVASHLLELEPEEHCTYVLLSHLYGHLRRWDEKANLTRLMRERGVKKVPGWSWIEIKNQVHAFNAEDQSHPLCKEIYQMLGELMEEITWLDTDTGLEALISDFDEPCESCDAKLLSAGNLYA</sequence>
<evidence type="ECO:0000256" key="3">
    <source>
        <dbReference type="PROSITE-ProRule" id="PRU00708"/>
    </source>
</evidence>
<dbReference type="Pfam" id="PF13041">
    <property type="entry name" value="PPR_2"/>
    <property type="match status" value="4"/>
</dbReference>
<evidence type="ECO:0000313" key="5">
    <source>
        <dbReference type="Proteomes" id="UP000325315"/>
    </source>
</evidence>
<dbReference type="PROSITE" id="PS51375">
    <property type="entry name" value="PPR"/>
    <property type="match status" value="5"/>
</dbReference>
<dbReference type="InterPro" id="IPR011990">
    <property type="entry name" value="TPR-like_helical_dom_sf"/>
</dbReference>
<dbReference type="InterPro" id="IPR046848">
    <property type="entry name" value="E_motif"/>
</dbReference>
<dbReference type="OrthoDB" id="1929236at2759"/>
<dbReference type="Pfam" id="PF20430">
    <property type="entry name" value="Eplus_motif"/>
    <property type="match status" value="1"/>
</dbReference>
<dbReference type="InterPro" id="IPR046849">
    <property type="entry name" value="E2_motif"/>
</dbReference>
<accession>A0A5B6UL26</accession>
<comment type="caution">
    <text evidence="4">The sequence shown here is derived from an EMBL/GenBank/DDBJ whole genome shotgun (WGS) entry which is preliminary data.</text>
</comment>
<dbReference type="GO" id="GO:0009451">
    <property type="term" value="P:RNA modification"/>
    <property type="evidence" value="ECO:0007669"/>
    <property type="project" value="InterPro"/>
</dbReference>
<dbReference type="AlphaFoldDB" id="A0A5B6UL26"/>
<protein>
    <submittedName>
        <fullName evidence="4">PPR domain-containing protein/PPR_2 domain-containing protein/PPR_3 domain-containing protein</fullName>
    </submittedName>
</protein>
<feature type="repeat" description="PPR" evidence="3">
    <location>
        <begin position="268"/>
        <end position="302"/>
    </location>
</feature>
<proteinExistence type="inferred from homology"/>
<keyword evidence="5" id="KW-1185">Reference proteome</keyword>
<dbReference type="GO" id="GO:0005739">
    <property type="term" value="C:mitochondrion"/>
    <property type="evidence" value="ECO:0007669"/>
    <property type="project" value="UniProtKB-ARBA"/>
</dbReference>
<organism evidence="4 5">
    <name type="scientific">Gossypium australe</name>
    <dbReference type="NCBI Taxonomy" id="47621"/>
    <lineage>
        <taxon>Eukaryota</taxon>
        <taxon>Viridiplantae</taxon>
        <taxon>Streptophyta</taxon>
        <taxon>Embryophyta</taxon>
        <taxon>Tracheophyta</taxon>
        <taxon>Spermatophyta</taxon>
        <taxon>Magnoliopsida</taxon>
        <taxon>eudicotyledons</taxon>
        <taxon>Gunneridae</taxon>
        <taxon>Pentapetalae</taxon>
        <taxon>rosids</taxon>
        <taxon>malvids</taxon>
        <taxon>Malvales</taxon>
        <taxon>Malvaceae</taxon>
        <taxon>Malvoideae</taxon>
        <taxon>Gossypium</taxon>
    </lineage>
</organism>
<dbReference type="FunFam" id="1.25.40.10:FF:000158">
    <property type="entry name" value="pentatricopeptide repeat-containing protein At2g33680"/>
    <property type="match status" value="1"/>
</dbReference>
<dbReference type="Proteomes" id="UP000325315">
    <property type="component" value="Unassembled WGS sequence"/>
</dbReference>
<feature type="repeat" description="PPR" evidence="3">
    <location>
        <begin position="472"/>
        <end position="506"/>
    </location>
</feature>
<comment type="similarity">
    <text evidence="2">Belongs to the PPR family. PCMP-E subfamily.</text>
</comment>
<dbReference type="InterPro" id="IPR002885">
    <property type="entry name" value="PPR_rpt"/>
</dbReference>
<reference evidence="5" key="1">
    <citation type="journal article" date="2019" name="Plant Biotechnol. J.">
        <title>Genome sequencing of the Australian wild diploid species Gossypium australe highlights disease resistance and delayed gland morphogenesis.</title>
        <authorList>
            <person name="Cai Y."/>
            <person name="Cai X."/>
            <person name="Wang Q."/>
            <person name="Wang P."/>
            <person name="Zhang Y."/>
            <person name="Cai C."/>
            <person name="Xu Y."/>
            <person name="Wang K."/>
            <person name="Zhou Z."/>
            <person name="Wang C."/>
            <person name="Geng S."/>
            <person name="Li B."/>
            <person name="Dong Q."/>
            <person name="Hou Y."/>
            <person name="Wang H."/>
            <person name="Ai P."/>
            <person name="Liu Z."/>
            <person name="Yi F."/>
            <person name="Sun M."/>
            <person name="An G."/>
            <person name="Cheng J."/>
            <person name="Zhang Y."/>
            <person name="Shi Q."/>
            <person name="Xie Y."/>
            <person name="Shi X."/>
            <person name="Chang Y."/>
            <person name="Huang F."/>
            <person name="Chen Y."/>
            <person name="Hong S."/>
            <person name="Mi L."/>
            <person name="Sun Q."/>
            <person name="Zhang L."/>
            <person name="Zhou B."/>
            <person name="Peng R."/>
            <person name="Zhang X."/>
            <person name="Liu F."/>
        </authorList>
    </citation>
    <scope>NUCLEOTIDE SEQUENCE [LARGE SCALE GENOMIC DNA]</scope>
    <source>
        <strain evidence="5">cv. PA1801</strain>
    </source>
</reference>
<dbReference type="InterPro" id="IPR046960">
    <property type="entry name" value="PPR_At4g14850-like_plant"/>
</dbReference>
<dbReference type="EMBL" id="SMMG02000010">
    <property type="protein sequence ID" value="KAA3458083.1"/>
    <property type="molecule type" value="Genomic_DNA"/>
</dbReference>
<dbReference type="PANTHER" id="PTHR47926:SF372">
    <property type="entry name" value="PENTATRICOPEPTIDE REPEAT-CONTAINING PROTEIN"/>
    <property type="match status" value="1"/>
</dbReference>
<feature type="repeat" description="PPR" evidence="3">
    <location>
        <begin position="65"/>
        <end position="99"/>
    </location>
</feature>